<keyword evidence="7 13" id="KW-0418">Kinase</keyword>
<reference evidence="13" key="1">
    <citation type="journal article" date="2021" name="Cell">
        <title>Tracing the genetic footprints of vertebrate landing in non-teleost ray-finned fishes.</title>
        <authorList>
            <person name="Bi X."/>
            <person name="Wang K."/>
            <person name="Yang L."/>
            <person name="Pan H."/>
            <person name="Jiang H."/>
            <person name="Wei Q."/>
            <person name="Fang M."/>
            <person name="Yu H."/>
            <person name="Zhu C."/>
            <person name="Cai Y."/>
            <person name="He Y."/>
            <person name="Gan X."/>
            <person name="Zeng H."/>
            <person name="Yu D."/>
            <person name="Zhu Y."/>
            <person name="Jiang H."/>
            <person name="Qiu Q."/>
            <person name="Yang H."/>
            <person name="Zhang Y.E."/>
            <person name="Wang W."/>
            <person name="Zhu M."/>
            <person name="He S."/>
            <person name="Zhang G."/>
        </authorList>
    </citation>
    <scope>NUCLEOTIDE SEQUENCE</scope>
    <source>
        <strain evidence="13">Pddl_001</strain>
    </source>
</reference>
<dbReference type="InterPro" id="IPR011993">
    <property type="entry name" value="PH-like_dom_sf"/>
</dbReference>
<dbReference type="SUPFAM" id="SSF56112">
    <property type="entry name" value="Protein kinase-like (PK-like)"/>
    <property type="match status" value="1"/>
</dbReference>
<dbReference type="SMART" id="SM00233">
    <property type="entry name" value="PH"/>
    <property type="match status" value="1"/>
</dbReference>
<feature type="non-terminal residue" evidence="13">
    <location>
        <position position="1"/>
    </location>
</feature>
<evidence type="ECO:0000313" key="14">
    <source>
        <dbReference type="Proteomes" id="UP001166093"/>
    </source>
</evidence>
<evidence type="ECO:0000256" key="4">
    <source>
        <dbReference type="ARBA" id="ARBA00022553"/>
    </source>
</evidence>
<evidence type="ECO:0000259" key="12">
    <source>
        <dbReference type="PROSITE" id="PS51285"/>
    </source>
</evidence>
<dbReference type="Pfam" id="PF00069">
    <property type="entry name" value="Pkinase"/>
    <property type="match status" value="1"/>
</dbReference>
<keyword evidence="3" id="KW-0723">Serine/threonine-protein kinase</keyword>
<name>A0ABS2XQ74_POLSP</name>
<accession>A0ABS2XQ74</accession>
<dbReference type="Pfam" id="PF00433">
    <property type="entry name" value="Pkinase_C"/>
    <property type="match status" value="1"/>
</dbReference>
<feature type="domain" description="Protein kinase" evidence="11">
    <location>
        <begin position="268"/>
        <end position="526"/>
    </location>
</feature>
<keyword evidence="5" id="KW-0808">Transferase</keyword>
<evidence type="ECO:0000256" key="3">
    <source>
        <dbReference type="ARBA" id="ARBA00022527"/>
    </source>
</evidence>
<dbReference type="Pfam" id="PF00169">
    <property type="entry name" value="PH"/>
    <property type="match status" value="1"/>
</dbReference>
<gene>
    <name evidence="13" type="primary">Akt1</name>
    <name evidence="13" type="ORF">GTO93_0021313</name>
</gene>
<dbReference type="InterPro" id="IPR011009">
    <property type="entry name" value="Kinase-like_dom_sf"/>
</dbReference>
<keyword evidence="8 9" id="KW-0067">ATP-binding</keyword>
<dbReference type="InterPro" id="IPR017441">
    <property type="entry name" value="Protein_kinase_ATP_BS"/>
</dbReference>
<dbReference type="InterPro" id="IPR001849">
    <property type="entry name" value="PH_domain"/>
</dbReference>
<keyword evidence="6 9" id="KW-0547">Nucleotide-binding</keyword>
<dbReference type="SMART" id="SM00220">
    <property type="entry name" value="S_TKc"/>
    <property type="match status" value="1"/>
</dbReference>
<dbReference type="Proteomes" id="UP001166093">
    <property type="component" value="Unassembled WGS sequence"/>
</dbReference>
<evidence type="ECO:0000313" key="13">
    <source>
        <dbReference type="EMBL" id="MBN3276475.1"/>
    </source>
</evidence>
<dbReference type="InterPro" id="IPR000961">
    <property type="entry name" value="AGC-kinase_C"/>
</dbReference>
<evidence type="ECO:0000256" key="5">
    <source>
        <dbReference type="ARBA" id="ARBA00022679"/>
    </source>
</evidence>
<dbReference type="PROSITE" id="PS50011">
    <property type="entry name" value="PROTEIN_KINASE_DOM"/>
    <property type="match status" value="1"/>
</dbReference>
<dbReference type="InterPro" id="IPR017892">
    <property type="entry name" value="Pkinase_C"/>
</dbReference>
<evidence type="ECO:0000256" key="6">
    <source>
        <dbReference type="ARBA" id="ARBA00022741"/>
    </source>
</evidence>
<dbReference type="SUPFAM" id="SSF50729">
    <property type="entry name" value="PH domain-like"/>
    <property type="match status" value="1"/>
</dbReference>
<evidence type="ECO:0000256" key="9">
    <source>
        <dbReference type="PROSITE-ProRule" id="PRU10141"/>
    </source>
</evidence>
<evidence type="ECO:0000256" key="1">
    <source>
        <dbReference type="ARBA" id="ARBA00006935"/>
    </source>
</evidence>
<evidence type="ECO:0000256" key="2">
    <source>
        <dbReference type="ARBA" id="ARBA00012513"/>
    </source>
</evidence>
<keyword evidence="14" id="KW-1185">Reference proteome</keyword>
<keyword evidence="4" id="KW-0597">Phosphoprotein</keyword>
<dbReference type="InterPro" id="IPR000719">
    <property type="entry name" value="Prot_kinase_dom"/>
</dbReference>
<dbReference type="CDD" id="cd01241">
    <property type="entry name" value="PH_PKB"/>
    <property type="match status" value="1"/>
</dbReference>
<feature type="binding site" evidence="9">
    <location>
        <position position="307"/>
    </location>
    <ligand>
        <name>ATP</name>
        <dbReference type="ChEBI" id="CHEBI:30616"/>
    </ligand>
</feature>
<sequence length="575" mass="66002">MAKLGGSSKLRAQARRRPITTKLRSVASARLGVPECLGSEDTPHSVEGETQSEECKFTFQCTKSSVFIGDSGGNATLTLVLPRVRVAKPCELKQISQGLTFVFQRAWQLNAYKRYDNRQVRRAGEKKQGLSSEREYIKTWRPRYFLLKSDGTFIGYKERPQDVDQLETPLNNFSVAKCQLMKTERPKPNTFIMRCLQWTTVIERTFHVETPEEREEWTTVIQTVADSLKKQEEEMMDCRSGSPSDNSGMEDMDVCLTKPRPKVTMHDFEYLKLLGKGTFGKVILVKEKATGRHYAMKILKKEVIVAKDEVAHTLTENRVLQNSKHPFLTGLKYSFQNHDRLCFVMEYANGGELFFHLSRDRVFSEERSRFYGAEIVSALDYLHSEKNVVYRDLKLENLMLDKDGHIKITDFGLCKEGIKDGATMKTFCGTPEYLAPEVLEDNDYGQAVDWWGLGVVMYEMMCGRLPFYNQDHEKLFELILMEEIRFPRTLAPEARSLLSGLLKKDPKQRLGGGPDNAKEIMNHKFFSGIVWQDVYEKKLIPPFKPQVTSEIDTRYFDEEFTAHMITITPPGQGTS</sequence>
<evidence type="ECO:0000256" key="7">
    <source>
        <dbReference type="ARBA" id="ARBA00022777"/>
    </source>
</evidence>
<comment type="similarity">
    <text evidence="1">Belongs to the protein kinase superfamily. AGC Ser/Thr protein kinase family. RAC subfamily.</text>
</comment>
<dbReference type="PROSITE" id="PS00108">
    <property type="entry name" value="PROTEIN_KINASE_ST"/>
    <property type="match status" value="1"/>
</dbReference>
<dbReference type="PROSITE" id="PS50003">
    <property type="entry name" value="PH_DOMAIN"/>
    <property type="match status" value="1"/>
</dbReference>
<dbReference type="Gene3D" id="1.10.510.10">
    <property type="entry name" value="Transferase(Phosphotransferase) domain 1"/>
    <property type="match status" value="1"/>
</dbReference>
<evidence type="ECO:0000259" key="11">
    <source>
        <dbReference type="PROSITE" id="PS50011"/>
    </source>
</evidence>
<dbReference type="Gene3D" id="2.30.29.30">
    <property type="entry name" value="Pleckstrin-homology domain (PH domain)/Phosphotyrosine-binding domain (PTB)"/>
    <property type="match status" value="1"/>
</dbReference>
<proteinExistence type="inferred from homology"/>
<dbReference type="SMART" id="SM00133">
    <property type="entry name" value="S_TK_X"/>
    <property type="match status" value="1"/>
</dbReference>
<dbReference type="PANTHER" id="PTHR24351">
    <property type="entry name" value="RIBOSOMAL PROTEIN S6 KINASE"/>
    <property type="match status" value="1"/>
</dbReference>
<evidence type="ECO:0000259" key="10">
    <source>
        <dbReference type="PROSITE" id="PS50003"/>
    </source>
</evidence>
<dbReference type="EC" id="2.7.11.1" evidence="2"/>
<dbReference type="InterPro" id="IPR008271">
    <property type="entry name" value="Ser/Thr_kinase_AS"/>
</dbReference>
<dbReference type="Gene3D" id="3.30.200.20">
    <property type="entry name" value="Phosphorylase Kinase, domain 1"/>
    <property type="match status" value="1"/>
</dbReference>
<feature type="domain" description="PH" evidence="10">
    <location>
        <begin position="124"/>
        <end position="226"/>
    </location>
</feature>
<protein>
    <recommendedName>
        <fullName evidence="2">non-specific serine/threonine protein kinase</fullName>
        <ecNumber evidence="2">2.7.11.1</ecNumber>
    </recommendedName>
</protein>
<dbReference type="EMBL" id="JAAWVQ010060263">
    <property type="protein sequence ID" value="MBN3276475.1"/>
    <property type="molecule type" value="Genomic_DNA"/>
</dbReference>
<dbReference type="InterPro" id="IPR039026">
    <property type="entry name" value="PH_PKB"/>
</dbReference>
<feature type="domain" description="AGC-kinase C-terminal" evidence="12">
    <location>
        <begin position="527"/>
        <end position="575"/>
    </location>
</feature>
<dbReference type="PROSITE" id="PS00107">
    <property type="entry name" value="PROTEIN_KINASE_ATP"/>
    <property type="match status" value="1"/>
</dbReference>
<evidence type="ECO:0000256" key="8">
    <source>
        <dbReference type="ARBA" id="ARBA00022840"/>
    </source>
</evidence>
<organism evidence="13 14">
    <name type="scientific">Polyodon spathula</name>
    <name type="common">North American paddlefish</name>
    <name type="synonym">Squalus spathula</name>
    <dbReference type="NCBI Taxonomy" id="7913"/>
    <lineage>
        <taxon>Eukaryota</taxon>
        <taxon>Metazoa</taxon>
        <taxon>Chordata</taxon>
        <taxon>Craniata</taxon>
        <taxon>Vertebrata</taxon>
        <taxon>Euteleostomi</taxon>
        <taxon>Actinopterygii</taxon>
        <taxon>Chondrostei</taxon>
        <taxon>Acipenseriformes</taxon>
        <taxon>Polyodontidae</taxon>
        <taxon>Polyodon</taxon>
    </lineage>
</organism>
<dbReference type="GO" id="GO:0016301">
    <property type="term" value="F:kinase activity"/>
    <property type="evidence" value="ECO:0007669"/>
    <property type="project" value="UniProtKB-KW"/>
</dbReference>
<feature type="non-terminal residue" evidence="13">
    <location>
        <position position="575"/>
    </location>
</feature>
<comment type="caution">
    <text evidence="13">The sequence shown here is derived from an EMBL/GenBank/DDBJ whole genome shotgun (WGS) entry which is preliminary data.</text>
</comment>
<dbReference type="PROSITE" id="PS51285">
    <property type="entry name" value="AGC_KINASE_CTER"/>
    <property type="match status" value="1"/>
</dbReference>